<gene>
    <name evidence="3" type="ORF">W911_04060</name>
</gene>
<dbReference type="NCBIfam" id="TIGR03170">
    <property type="entry name" value="flgA_cterm"/>
    <property type="match status" value="1"/>
</dbReference>
<evidence type="ECO:0000259" key="2">
    <source>
        <dbReference type="Pfam" id="PF13144"/>
    </source>
</evidence>
<comment type="subcellular location">
    <subcellularLocation>
        <location evidence="1">Periplasm</location>
    </subcellularLocation>
</comment>
<evidence type="ECO:0000313" key="3">
    <source>
        <dbReference type="EMBL" id="AHB47769.1"/>
    </source>
</evidence>
<dbReference type="Proteomes" id="UP000018542">
    <property type="component" value="Chromosome"/>
</dbReference>
<keyword evidence="3" id="KW-0969">Cilium</keyword>
<sequence length="170" mass="17909">MRGWLGVVTCALVGVAVVAGPLRAGEYDYEDDMEPTQTLAQEHVLPVPRVTIYPGDVITENMLSDRPFFGAEYEGRGFAGSQGDLVGRVARQTLLPHLPIAATAVREPHAVVQGRPAVVYFQSGSLIISATAMPLQAGVAGEVISLRNTDSGTTIRGVVQGDGTVRVGLP</sequence>
<keyword evidence="4" id="KW-1185">Reference proteome</keyword>
<dbReference type="KEGG" id="hni:W911_04060"/>
<keyword evidence="3" id="KW-0966">Cell projection</keyword>
<name>V5SCR8_9HYPH</name>
<dbReference type="InterPro" id="IPR039246">
    <property type="entry name" value="Flagellar_FlgA"/>
</dbReference>
<protein>
    <recommendedName>
        <fullName evidence="1">Flagella basal body P-ring formation protein FlgA</fullName>
    </recommendedName>
</protein>
<keyword evidence="3" id="KW-0282">Flagellum</keyword>
<organism evidence="3 4">
    <name type="scientific">Hyphomicrobium nitrativorans NL23</name>
    <dbReference type="NCBI Taxonomy" id="1029756"/>
    <lineage>
        <taxon>Bacteria</taxon>
        <taxon>Pseudomonadati</taxon>
        <taxon>Pseudomonadota</taxon>
        <taxon>Alphaproteobacteria</taxon>
        <taxon>Hyphomicrobiales</taxon>
        <taxon>Hyphomicrobiaceae</taxon>
        <taxon>Hyphomicrobium</taxon>
    </lineage>
</organism>
<evidence type="ECO:0000256" key="1">
    <source>
        <dbReference type="RuleBase" id="RU362063"/>
    </source>
</evidence>
<comment type="similarity">
    <text evidence="1">Belongs to the FlgA family.</text>
</comment>
<dbReference type="Gene3D" id="2.30.30.760">
    <property type="match status" value="1"/>
</dbReference>
<dbReference type="AlphaFoldDB" id="V5SCR8"/>
<reference evidence="3 4" key="1">
    <citation type="journal article" date="2014" name="Genome Announc.">
        <title>Complete Genome Sequence of Hyphomicrobium nitrativorans Strain NL23, a Denitrifying Bacterium Isolated from Biofilm of a Methanol-Fed Denitrification System Treating Seawater at the Montreal Biodome.</title>
        <authorList>
            <person name="Martineau C."/>
            <person name="Villeneuve C."/>
            <person name="Mauffrey F."/>
            <person name="Villemur R."/>
        </authorList>
    </citation>
    <scope>NUCLEOTIDE SEQUENCE [LARGE SCALE GENOMIC DNA]</scope>
    <source>
        <strain evidence="3">NL23</strain>
    </source>
</reference>
<dbReference type="EMBL" id="CP006912">
    <property type="protein sequence ID" value="AHB47769.1"/>
    <property type="molecule type" value="Genomic_DNA"/>
</dbReference>
<dbReference type="HOGENOM" id="CLU_131516_1_0_5"/>
<keyword evidence="1" id="KW-1005">Bacterial flagellum biogenesis</keyword>
<dbReference type="GO" id="GO:0044780">
    <property type="term" value="P:bacterial-type flagellum assembly"/>
    <property type="evidence" value="ECO:0007669"/>
    <property type="project" value="InterPro"/>
</dbReference>
<dbReference type="STRING" id="1029756.W911_04060"/>
<dbReference type="Pfam" id="PF13144">
    <property type="entry name" value="ChapFlgA"/>
    <property type="match status" value="1"/>
</dbReference>
<dbReference type="PATRIC" id="fig|1029756.8.peg.849"/>
<dbReference type="GO" id="GO:0042597">
    <property type="term" value="C:periplasmic space"/>
    <property type="evidence" value="ECO:0007669"/>
    <property type="project" value="UniProtKB-SubCell"/>
</dbReference>
<dbReference type="PANTHER" id="PTHR36307:SF1">
    <property type="entry name" value="FLAGELLA BASAL BODY P-RING FORMATION PROTEIN FLGA"/>
    <property type="match status" value="1"/>
</dbReference>
<proteinExistence type="inferred from homology"/>
<evidence type="ECO:0000313" key="4">
    <source>
        <dbReference type="Proteomes" id="UP000018542"/>
    </source>
</evidence>
<comment type="function">
    <text evidence="1">Involved in the assembly process of the P-ring formation. It may associate with FlgF on the rod constituting a structure essential for the P-ring assembly or may act as a modulator protein for the P-ring assembly.</text>
</comment>
<feature type="domain" description="Flagella basal body P-ring formation protein FlgA SAF" evidence="2">
    <location>
        <begin position="52"/>
        <end position="167"/>
    </location>
</feature>
<keyword evidence="1" id="KW-0574">Periplasm</keyword>
<dbReference type="PANTHER" id="PTHR36307">
    <property type="entry name" value="FLAGELLA BASAL BODY P-RING FORMATION PROTEIN FLGA"/>
    <property type="match status" value="1"/>
</dbReference>
<accession>V5SCR8</accession>
<dbReference type="InterPro" id="IPR017585">
    <property type="entry name" value="SAF_FlgA"/>
</dbReference>